<organism evidence="3 4">
    <name type="scientific">Plesiocystis pacifica SIR-1</name>
    <dbReference type="NCBI Taxonomy" id="391625"/>
    <lineage>
        <taxon>Bacteria</taxon>
        <taxon>Pseudomonadati</taxon>
        <taxon>Myxococcota</taxon>
        <taxon>Polyangia</taxon>
        <taxon>Nannocystales</taxon>
        <taxon>Nannocystaceae</taxon>
        <taxon>Plesiocystis</taxon>
    </lineage>
</organism>
<dbReference type="Proteomes" id="UP000005801">
    <property type="component" value="Unassembled WGS sequence"/>
</dbReference>
<feature type="signal peptide" evidence="2">
    <location>
        <begin position="1"/>
        <end position="23"/>
    </location>
</feature>
<sequence length="326" mass="34437">MVATIATRARSLGLASLALTALACSPATSGLGEGSDDNADEGTEVTEESSSDEAGSTDSAGTTESSESTSTGEDEADMDGSSEEAPTGDTTTTAGETSSEDTSSEESSSEDTTTTEEESTETGPPACEAFDYQVEITYEDQASCDELNIDGFVDSVSNTELTFLECGCNANCNGAPVRTVGLDLPDPAWMPIQVPTQDCFEFRLYAEEVDGECRYSRFDIKPPGGGNKPVYSVGSGGSDWNKNGFEVKHADGTECVDDCATWDYKDVEFKANGISNFIPFDSEGELDADDDVFDLVAWPSWTMSGDQCDQGLPSSVISWAAKRKGP</sequence>
<evidence type="ECO:0008006" key="5">
    <source>
        <dbReference type="Google" id="ProtNLM"/>
    </source>
</evidence>
<gene>
    <name evidence="3" type="ORF">PPSIR1_11918</name>
</gene>
<evidence type="ECO:0000256" key="2">
    <source>
        <dbReference type="SAM" id="SignalP"/>
    </source>
</evidence>
<feature type="compositionally biased region" description="Low complexity" evidence="1">
    <location>
        <begin position="83"/>
        <end position="97"/>
    </location>
</feature>
<dbReference type="STRING" id="391625.PPSIR1_11918"/>
<comment type="caution">
    <text evidence="3">The sequence shown here is derived from an EMBL/GenBank/DDBJ whole genome shotgun (WGS) entry which is preliminary data.</text>
</comment>
<dbReference type="RefSeq" id="WP_006976506.1">
    <property type="nucleotide sequence ID" value="NZ_ABCS01000136.1"/>
</dbReference>
<evidence type="ECO:0000313" key="3">
    <source>
        <dbReference type="EMBL" id="EDM74333.1"/>
    </source>
</evidence>
<feature type="compositionally biased region" description="Acidic residues" evidence="1">
    <location>
        <begin position="98"/>
        <end position="120"/>
    </location>
</feature>
<reference evidence="3 4" key="1">
    <citation type="submission" date="2007-06" db="EMBL/GenBank/DDBJ databases">
        <authorList>
            <person name="Shimkets L."/>
            <person name="Ferriera S."/>
            <person name="Johnson J."/>
            <person name="Kravitz S."/>
            <person name="Beeson K."/>
            <person name="Sutton G."/>
            <person name="Rogers Y.-H."/>
            <person name="Friedman R."/>
            <person name="Frazier M."/>
            <person name="Venter J.C."/>
        </authorList>
    </citation>
    <scope>NUCLEOTIDE SEQUENCE [LARGE SCALE GENOMIC DNA]</scope>
    <source>
        <strain evidence="3 4">SIR-1</strain>
    </source>
</reference>
<proteinExistence type="predicted"/>
<accession>A6GIH0</accession>
<name>A6GIH0_9BACT</name>
<keyword evidence="4" id="KW-1185">Reference proteome</keyword>
<dbReference type="AlphaFoldDB" id="A6GIH0"/>
<evidence type="ECO:0000256" key="1">
    <source>
        <dbReference type="SAM" id="MobiDB-lite"/>
    </source>
</evidence>
<keyword evidence="2" id="KW-0732">Signal</keyword>
<dbReference type="EMBL" id="ABCS01000136">
    <property type="protein sequence ID" value="EDM74333.1"/>
    <property type="molecule type" value="Genomic_DNA"/>
</dbReference>
<feature type="chain" id="PRO_5002694060" description="Lipoprotein" evidence="2">
    <location>
        <begin position="24"/>
        <end position="326"/>
    </location>
</feature>
<feature type="region of interest" description="Disordered" evidence="1">
    <location>
        <begin position="26"/>
        <end position="127"/>
    </location>
</feature>
<protein>
    <recommendedName>
        <fullName evidence="5">Lipoprotein</fullName>
    </recommendedName>
</protein>
<feature type="compositionally biased region" description="Low complexity" evidence="1">
    <location>
        <begin position="54"/>
        <end position="71"/>
    </location>
</feature>
<evidence type="ECO:0000313" key="4">
    <source>
        <dbReference type="Proteomes" id="UP000005801"/>
    </source>
</evidence>
<feature type="compositionally biased region" description="Acidic residues" evidence="1">
    <location>
        <begin position="72"/>
        <end position="82"/>
    </location>
</feature>
<feature type="compositionally biased region" description="Acidic residues" evidence="1">
    <location>
        <begin position="34"/>
        <end position="51"/>
    </location>
</feature>